<reference evidence="9" key="1">
    <citation type="submission" date="2013-08" db="EMBL/GenBank/DDBJ databases">
        <title>Gene expansion shapes genome architecture in the human pathogen Lichtheimia corymbifera: an evolutionary genomics analysis in the ancient terrestrial Mucorales (Mucoromycotina).</title>
        <authorList>
            <person name="Schwartze V.U."/>
            <person name="Winter S."/>
            <person name="Shelest E."/>
            <person name="Marcet-Houben M."/>
            <person name="Horn F."/>
            <person name="Wehner S."/>
            <person name="Hoffmann K."/>
            <person name="Riege K."/>
            <person name="Sammeth M."/>
            <person name="Nowrousian M."/>
            <person name="Valiante V."/>
            <person name="Linde J."/>
            <person name="Jacobsen I.D."/>
            <person name="Marz M."/>
            <person name="Brakhage A.A."/>
            <person name="Gabaldon T."/>
            <person name="Bocker S."/>
            <person name="Voigt K."/>
        </authorList>
    </citation>
    <scope>NUCLEOTIDE SEQUENCE [LARGE SCALE GENOMIC DNA]</scope>
    <source>
        <strain evidence="9">FSU 9682</strain>
    </source>
</reference>
<evidence type="ECO:0000256" key="1">
    <source>
        <dbReference type="ARBA" id="ARBA00009481"/>
    </source>
</evidence>
<sequence length="687" mass="77789">MPPNPDLPVKPLGRRFSQYYVPIPVYIGLDVEPDLEHGKCGYAISVHDGSYTTDYYSGTFEIECKGKCKDDCMFDGVNKLLEVVRVFAMAQHYKIQIIAISRSLSEAIYHAQPVEGPSAASMFWRELDAIPFHVATNAESSDERASAAVRKAVMWLSPQYPGNLPRVSVGYRHEVEVDFNGLIRLVDLIDYKRTVCSDTWRVIMDMVTQYKDRKLRLAFFNSTPQGGGVALMRHALLRLYRLLGVEVHWYVARPKPEVFDITKRKFHNVLQGVAPPDVRLNDRDKQIFIDWSDDNAERFWLKPGGPIGNSDVIVIDDPQLVGVIPHIKKHAPKTRIIFRSHIEMRADLIRKFPDGPQAETWNFIWQFIQQADLFVSHPMENFVPDVVPRRDVVQMPATTDALDGLNKRIDAWSTEYYQSVFNRCCMDQGSNEVDWSRPYIVQVARFDPSKGIPDVLESYRLLRQKLADAGVDEYDAPQLVICGHGSIDDPDGTVIYEDTYRILHKADFTDICPDIIVARLPPSDQLLDMVLSNAKVALQLSHREGFEVKVTEALHKGIPIVAYEAGGIPLQIVKDHDGFLLPIGDVEGVADRMFQLVTNPQLHRDMSNQAKALVTEEFFTVWNAIGWLHLCLELTNEVGLDGESKGMADEEGTLKRNSGLGNNVKVSDHWRKKYNYAPSTTTAPPRV</sequence>
<dbReference type="STRING" id="1263082.A0A068SG33"/>
<comment type="subunit">
    <text evidence="2">Homodimer.</text>
</comment>
<dbReference type="InterPro" id="IPR049438">
    <property type="entry name" value="TreT_GT1"/>
</dbReference>
<keyword evidence="10" id="KW-1185">Reference proteome</keyword>
<comment type="caution">
    <text evidence="9">The sequence shown here is derived from an EMBL/GenBank/DDBJ whole genome shotgun (WGS) entry which is preliminary data.</text>
</comment>
<dbReference type="SUPFAM" id="SSF53756">
    <property type="entry name" value="UDP-Glycosyltransferase/glycogen phosphorylase"/>
    <property type="match status" value="1"/>
</dbReference>
<dbReference type="EMBL" id="CBTN010000117">
    <property type="protein sequence ID" value="CDH60945.1"/>
    <property type="molecule type" value="Genomic_DNA"/>
</dbReference>
<evidence type="ECO:0000256" key="6">
    <source>
        <dbReference type="ARBA" id="ARBA00023277"/>
    </source>
</evidence>
<organism evidence="9 10">
    <name type="scientific">Lichtheimia corymbifera JMRC:FSU:9682</name>
    <dbReference type="NCBI Taxonomy" id="1263082"/>
    <lineage>
        <taxon>Eukaryota</taxon>
        <taxon>Fungi</taxon>
        <taxon>Fungi incertae sedis</taxon>
        <taxon>Mucoromycota</taxon>
        <taxon>Mucoromycotina</taxon>
        <taxon>Mucoromycetes</taxon>
        <taxon>Mucorales</taxon>
        <taxon>Lichtheimiaceae</taxon>
        <taxon>Lichtheimia</taxon>
    </lineage>
</organism>
<evidence type="ECO:0000256" key="3">
    <source>
        <dbReference type="ARBA" id="ARBA00022526"/>
    </source>
</evidence>
<dbReference type="PANTHER" id="PTHR47779:SF1">
    <property type="entry name" value="SYNTHASE (CCG-9), PUTATIVE (AFU_ORTHOLOGUE AFUA_3G12100)-RELATED"/>
    <property type="match status" value="1"/>
</dbReference>
<dbReference type="InterPro" id="IPR001296">
    <property type="entry name" value="Glyco_trans_1"/>
</dbReference>
<name>A0A068SG33_9FUNG</name>
<dbReference type="InterPro" id="IPR052078">
    <property type="entry name" value="Trehalose_Metab_GTase"/>
</dbReference>
<dbReference type="Pfam" id="PF21269">
    <property type="entry name" value="TreT_GT1"/>
    <property type="match status" value="1"/>
</dbReference>
<comment type="similarity">
    <text evidence="1">Belongs to the glycosyltransferase group 1 family. Glycosyltransferase 4 subfamily.</text>
</comment>
<dbReference type="PANTHER" id="PTHR47779">
    <property type="entry name" value="SYNTHASE (CCG-9), PUTATIVE (AFU_ORTHOLOGUE AFUA_3G12100)-RELATED"/>
    <property type="match status" value="1"/>
</dbReference>
<dbReference type="GO" id="GO:0006006">
    <property type="term" value="P:glucose metabolic process"/>
    <property type="evidence" value="ECO:0007669"/>
    <property type="project" value="UniProtKB-KW"/>
</dbReference>
<accession>A0A068SG33</accession>
<evidence type="ECO:0000259" key="7">
    <source>
        <dbReference type="Pfam" id="PF00534"/>
    </source>
</evidence>
<evidence type="ECO:0000256" key="4">
    <source>
        <dbReference type="ARBA" id="ARBA00022676"/>
    </source>
</evidence>
<evidence type="ECO:0000259" key="8">
    <source>
        <dbReference type="Pfam" id="PF21269"/>
    </source>
</evidence>
<dbReference type="VEuPathDB" id="FungiDB:LCOR_11722.1"/>
<keyword evidence="3" id="KW-0313">Glucose metabolism</keyword>
<dbReference type="Proteomes" id="UP000027586">
    <property type="component" value="Unassembled WGS sequence"/>
</dbReference>
<evidence type="ECO:0000313" key="9">
    <source>
        <dbReference type="EMBL" id="CDH60945.1"/>
    </source>
</evidence>
<dbReference type="Gene3D" id="3.40.50.2000">
    <property type="entry name" value="Glycogen Phosphorylase B"/>
    <property type="match status" value="2"/>
</dbReference>
<keyword evidence="4" id="KW-0328">Glycosyltransferase</keyword>
<evidence type="ECO:0000313" key="10">
    <source>
        <dbReference type="Proteomes" id="UP000027586"/>
    </source>
</evidence>
<evidence type="ECO:0000256" key="5">
    <source>
        <dbReference type="ARBA" id="ARBA00022679"/>
    </source>
</evidence>
<keyword evidence="6" id="KW-0119">Carbohydrate metabolism</keyword>
<dbReference type="Pfam" id="PF00534">
    <property type="entry name" value="Glycos_transf_1"/>
    <property type="match status" value="1"/>
</dbReference>
<dbReference type="OrthoDB" id="937291at2759"/>
<dbReference type="GO" id="GO:0016757">
    <property type="term" value="F:glycosyltransferase activity"/>
    <property type="evidence" value="ECO:0007669"/>
    <property type="project" value="UniProtKB-KW"/>
</dbReference>
<protein>
    <submittedName>
        <fullName evidence="9">Trehalose synthase</fullName>
    </submittedName>
</protein>
<dbReference type="AlphaFoldDB" id="A0A068SG33"/>
<gene>
    <name evidence="9" type="ORF">LCOR_11722.1</name>
</gene>
<feature type="domain" description="Trehalose synthase N-terminal" evidence="8">
    <location>
        <begin position="220"/>
        <end position="382"/>
    </location>
</feature>
<proteinExistence type="inferred from homology"/>
<feature type="domain" description="Glycosyl transferase family 1" evidence="7">
    <location>
        <begin position="436"/>
        <end position="611"/>
    </location>
</feature>
<evidence type="ECO:0000256" key="2">
    <source>
        <dbReference type="ARBA" id="ARBA00011738"/>
    </source>
</evidence>
<keyword evidence="5" id="KW-0808">Transferase</keyword>